<evidence type="ECO:0000256" key="1">
    <source>
        <dbReference type="SAM" id="Phobius"/>
    </source>
</evidence>
<keyword evidence="3" id="KW-1185">Reference proteome</keyword>
<keyword evidence="1" id="KW-1133">Transmembrane helix</keyword>
<evidence type="ECO:0000313" key="2">
    <source>
        <dbReference type="EMBL" id="GLR69651.1"/>
    </source>
</evidence>
<dbReference type="Proteomes" id="UP001156601">
    <property type="component" value="Unassembled WGS sequence"/>
</dbReference>
<reference evidence="2" key="2">
    <citation type="submission" date="2023-01" db="EMBL/GenBank/DDBJ databases">
        <title>Draft genome sequence of Agaribacter marinus strain NBRC 110023.</title>
        <authorList>
            <person name="Sun Q."/>
            <person name="Mori K."/>
        </authorList>
    </citation>
    <scope>NUCLEOTIDE SEQUENCE</scope>
    <source>
        <strain evidence="2">NBRC 110023</strain>
    </source>
</reference>
<organism evidence="2 3">
    <name type="scientific">Agaribacter marinus</name>
    <dbReference type="NCBI Taxonomy" id="1431249"/>
    <lineage>
        <taxon>Bacteria</taxon>
        <taxon>Pseudomonadati</taxon>
        <taxon>Pseudomonadota</taxon>
        <taxon>Gammaproteobacteria</taxon>
        <taxon>Alteromonadales</taxon>
        <taxon>Alteromonadaceae</taxon>
        <taxon>Agaribacter</taxon>
    </lineage>
</organism>
<reference evidence="2" key="1">
    <citation type="journal article" date="2014" name="Int. J. Syst. Evol. Microbiol.">
        <title>Complete genome sequence of Corynebacterium casei LMG S-19264T (=DSM 44701T), isolated from a smear-ripened cheese.</title>
        <authorList>
            <consortium name="US DOE Joint Genome Institute (JGI-PGF)"/>
            <person name="Walter F."/>
            <person name="Albersmeier A."/>
            <person name="Kalinowski J."/>
            <person name="Ruckert C."/>
        </authorList>
    </citation>
    <scope>NUCLEOTIDE SEQUENCE</scope>
    <source>
        <strain evidence="2">NBRC 110023</strain>
    </source>
</reference>
<feature type="transmembrane region" description="Helical" evidence="1">
    <location>
        <begin position="6"/>
        <end position="24"/>
    </location>
</feature>
<sequence length="515" mass="58511">MKTSYWIIGVIVTMVASLVIGFVTGQEIASQSHNAVASPDTLTSNEPSLKSSPVHTIQDNHTKLMSLSPLDDSHNKPHDDADFLSEIDNLLFLMTENPNQTSLSIRFYEILEGLSVAQLLSLGAVLDGKDETQRKILSQVIIGQLIEKAPEEALAFAQKYNPMPESPHYLTMVKSLIAEKMPELGFEYLNQLLMLNIEDISLSENSRLLNILAGSDLKRLVQILGKFKDLGIKIDDSFHGITYGLTTNQEHLNVFNELRQLNDMSVLTSVLVGWVKLSPTGVFDRLSEIEDDNERTELTKSAFHFWILNAPEMAANYKLENSINKVETVKDILRIWPDEKAADALRWLSSQNNIDTNRHKIDYLEELSYSNPAFVQSRLNEVSLNEDEKIDFHKRIYAGFQHKSSADAEQFLSTLPFRNKIIEDTPKTSTTSGDRINKINKAFRRYYDYKYEKAFALSIDDKGAYAYSFVVNKASQSEANEIAIHRCEQRRHKYNVDNRCKIYAEGDVTLFDLIP</sequence>
<evidence type="ECO:0000313" key="3">
    <source>
        <dbReference type="Proteomes" id="UP001156601"/>
    </source>
</evidence>
<dbReference type="AlphaFoldDB" id="A0AA37STK7"/>
<gene>
    <name evidence="2" type="ORF">GCM10007852_05590</name>
</gene>
<dbReference type="RefSeq" id="WP_284215972.1">
    <property type="nucleotide sequence ID" value="NZ_BSOT01000005.1"/>
</dbReference>
<proteinExistence type="predicted"/>
<name>A0AA37STK7_9ALTE</name>
<keyword evidence="1" id="KW-0812">Transmembrane</keyword>
<dbReference type="EMBL" id="BSOT01000005">
    <property type="protein sequence ID" value="GLR69651.1"/>
    <property type="molecule type" value="Genomic_DNA"/>
</dbReference>
<keyword evidence="1" id="KW-0472">Membrane</keyword>
<comment type="caution">
    <text evidence="2">The sequence shown here is derived from an EMBL/GenBank/DDBJ whole genome shotgun (WGS) entry which is preliminary data.</text>
</comment>
<protein>
    <submittedName>
        <fullName evidence="2">Uncharacterized protein</fullName>
    </submittedName>
</protein>
<accession>A0AA37STK7</accession>